<protein>
    <submittedName>
        <fullName evidence="2">Uncharacterized protein</fullName>
    </submittedName>
</protein>
<dbReference type="Gene3D" id="1.25.10.10">
    <property type="entry name" value="Leucine-rich Repeat Variant"/>
    <property type="match status" value="1"/>
</dbReference>
<dbReference type="SUPFAM" id="SSF48371">
    <property type="entry name" value="ARM repeat"/>
    <property type="match status" value="1"/>
</dbReference>
<evidence type="ECO:0000256" key="1">
    <source>
        <dbReference type="SAM" id="MobiDB-lite"/>
    </source>
</evidence>
<dbReference type="EMBL" id="JAPMOS010000017">
    <property type="protein sequence ID" value="KAJ4459825.1"/>
    <property type="molecule type" value="Genomic_DNA"/>
</dbReference>
<dbReference type="SMART" id="SM00185">
    <property type="entry name" value="ARM"/>
    <property type="match status" value="4"/>
</dbReference>
<evidence type="ECO:0000313" key="3">
    <source>
        <dbReference type="Proteomes" id="UP001141327"/>
    </source>
</evidence>
<organism evidence="2 3">
    <name type="scientific">Paratrimastix pyriformis</name>
    <dbReference type="NCBI Taxonomy" id="342808"/>
    <lineage>
        <taxon>Eukaryota</taxon>
        <taxon>Metamonada</taxon>
        <taxon>Preaxostyla</taxon>
        <taxon>Paratrimastigidae</taxon>
        <taxon>Paratrimastix</taxon>
    </lineage>
</organism>
<dbReference type="InterPro" id="IPR000225">
    <property type="entry name" value="Armadillo"/>
</dbReference>
<dbReference type="Proteomes" id="UP001141327">
    <property type="component" value="Unassembled WGS sequence"/>
</dbReference>
<name>A0ABQ8USV1_9EUKA</name>
<accession>A0ABQ8USV1</accession>
<proteinExistence type="predicted"/>
<sequence>MASPAKADEVTSAPIGDPVAAVVSGPTNLDALKALVEKFRSDPECEPLTAPVFIQTLSRILGSYQGEETLPKEETEPEKIAILSAQLQCMWLATRPLANRMVFAAEGFIPKLCTLLRTYLHTPALVTPLARILSNLGTNETEELQTLLAQEEVPTVMVDAFRVHMENVDAVEIIAYCLQNLSSHPTVKNILLAAGIPALLADALRRHQREPRLLIPLCGAIQNICWDDVDNRHAMGSVGLVPLVVEALRAHLAGNPQKEVVTALWSAAEHLREECPPNEEAFQACGGLMTFFQAIQQLQLLGNAGPIVMDDEEEVDEKKKDKDEEDSATATTTTDAAAATTTVTTTGGEAATTVSPPTAPGETETEEGNGEPCPTCAHTS</sequence>
<dbReference type="InterPro" id="IPR016024">
    <property type="entry name" value="ARM-type_fold"/>
</dbReference>
<dbReference type="InterPro" id="IPR011989">
    <property type="entry name" value="ARM-like"/>
</dbReference>
<keyword evidence="3" id="KW-1185">Reference proteome</keyword>
<evidence type="ECO:0000313" key="2">
    <source>
        <dbReference type="EMBL" id="KAJ4459825.1"/>
    </source>
</evidence>
<comment type="caution">
    <text evidence="2">The sequence shown here is derived from an EMBL/GenBank/DDBJ whole genome shotgun (WGS) entry which is preliminary data.</text>
</comment>
<feature type="compositionally biased region" description="Low complexity" evidence="1">
    <location>
        <begin position="370"/>
        <end position="380"/>
    </location>
</feature>
<feature type="compositionally biased region" description="Low complexity" evidence="1">
    <location>
        <begin position="328"/>
        <end position="362"/>
    </location>
</feature>
<gene>
    <name evidence="2" type="ORF">PAPYR_4230</name>
</gene>
<reference evidence="2" key="1">
    <citation type="journal article" date="2022" name="bioRxiv">
        <title>Genomics of Preaxostyla Flagellates Illuminates Evolutionary Transitions and the Path Towards Mitochondrial Loss.</title>
        <authorList>
            <person name="Novak L.V.F."/>
            <person name="Treitli S.C."/>
            <person name="Pyrih J."/>
            <person name="Halakuc P."/>
            <person name="Pipaliya S.V."/>
            <person name="Vacek V."/>
            <person name="Brzon O."/>
            <person name="Soukal P."/>
            <person name="Eme L."/>
            <person name="Dacks J.B."/>
            <person name="Karnkowska A."/>
            <person name="Elias M."/>
            <person name="Hampl V."/>
        </authorList>
    </citation>
    <scope>NUCLEOTIDE SEQUENCE</scope>
    <source>
        <strain evidence="2">RCP-MX</strain>
    </source>
</reference>
<feature type="region of interest" description="Disordered" evidence="1">
    <location>
        <begin position="312"/>
        <end position="380"/>
    </location>
</feature>